<keyword evidence="2" id="KW-0812">Transmembrane</keyword>
<protein>
    <submittedName>
        <fullName evidence="3">Uncharacterized protein</fullName>
    </submittedName>
</protein>
<feature type="region of interest" description="Disordered" evidence="1">
    <location>
        <begin position="95"/>
        <end position="125"/>
    </location>
</feature>
<keyword evidence="2" id="KW-0472">Membrane</keyword>
<keyword evidence="2" id="KW-1133">Transmembrane helix</keyword>
<organism evidence="3 4">
    <name type="scientific">Orchesella cincta</name>
    <name type="common">Springtail</name>
    <name type="synonym">Podura cincta</name>
    <dbReference type="NCBI Taxonomy" id="48709"/>
    <lineage>
        <taxon>Eukaryota</taxon>
        <taxon>Metazoa</taxon>
        <taxon>Ecdysozoa</taxon>
        <taxon>Arthropoda</taxon>
        <taxon>Hexapoda</taxon>
        <taxon>Collembola</taxon>
        <taxon>Entomobryomorpha</taxon>
        <taxon>Entomobryoidea</taxon>
        <taxon>Orchesellidae</taxon>
        <taxon>Orchesellinae</taxon>
        <taxon>Orchesella</taxon>
    </lineage>
</organism>
<feature type="region of interest" description="Disordered" evidence="1">
    <location>
        <begin position="221"/>
        <end position="240"/>
    </location>
</feature>
<dbReference type="Proteomes" id="UP000094527">
    <property type="component" value="Unassembled WGS sequence"/>
</dbReference>
<sequence>MGSTNPQNEVFFYIINVACGVFVALVIGVITFAYPKYKEKQDLEKRERLMKEMEADKRRADNEAQLKRKKMEDELELKRRKEFDAQELKRLTEEVRRQEREKHEQEKRRQQAEYEERKRKDEIQHEQEKWKFEAADKRDQLQYDLEKNRQTKILDFMTASLPKIDSVNMSDITLAATLLMSATEASAKKEALMIAASKVASPAAIDINRMVDQAVKQVCDQENGFSSGDESQAPFNSREP</sequence>
<evidence type="ECO:0000313" key="3">
    <source>
        <dbReference type="EMBL" id="ODM92963.1"/>
    </source>
</evidence>
<evidence type="ECO:0000313" key="4">
    <source>
        <dbReference type="Proteomes" id="UP000094527"/>
    </source>
</evidence>
<gene>
    <name evidence="3" type="ORF">Ocin01_13715</name>
</gene>
<feature type="compositionally biased region" description="Polar residues" evidence="1">
    <location>
        <begin position="223"/>
        <end position="240"/>
    </location>
</feature>
<feature type="transmembrane region" description="Helical" evidence="2">
    <location>
        <begin position="12"/>
        <end position="34"/>
    </location>
</feature>
<name>A0A1D2MJ16_ORCCI</name>
<reference evidence="3 4" key="1">
    <citation type="journal article" date="2016" name="Genome Biol. Evol.">
        <title>Gene Family Evolution Reflects Adaptation to Soil Environmental Stressors in the Genome of the Collembolan Orchesella cincta.</title>
        <authorList>
            <person name="Faddeeva-Vakhrusheva A."/>
            <person name="Derks M.F."/>
            <person name="Anvar S.Y."/>
            <person name="Agamennone V."/>
            <person name="Suring W."/>
            <person name="Smit S."/>
            <person name="van Straalen N.M."/>
            <person name="Roelofs D."/>
        </authorList>
    </citation>
    <scope>NUCLEOTIDE SEQUENCE [LARGE SCALE GENOMIC DNA]</scope>
    <source>
        <tissue evidence="3">Mixed pool</tissue>
    </source>
</reference>
<proteinExistence type="predicted"/>
<dbReference type="EMBL" id="LJIJ01001107">
    <property type="protein sequence ID" value="ODM92963.1"/>
    <property type="molecule type" value="Genomic_DNA"/>
</dbReference>
<evidence type="ECO:0000256" key="2">
    <source>
        <dbReference type="SAM" id="Phobius"/>
    </source>
</evidence>
<comment type="caution">
    <text evidence="3">The sequence shown here is derived from an EMBL/GenBank/DDBJ whole genome shotgun (WGS) entry which is preliminary data.</text>
</comment>
<accession>A0A1D2MJ16</accession>
<dbReference type="AlphaFoldDB" id="A0A1D2MJ16"/>
<dbReference type="STRING" id="48709.A0A1D2MJ16"/>
<evidence type="ECO:0000256" key="1">
    <source>
        <dbReference type="SAM" id="MobiDB-lite"/>
    </source>
</evidence>
<keyword evidence="4" id="KW-1185">Reference proteome</keyword>